<dbReference type="EMBL" id="CAJVCH010546899">
    <property type="protein sequence ID" value="CAG7828269.1"/>
    <property type="molecule type" value="Genomic_DNA"/>
</dbReference>
<keyword evidence="4" id="KW-1185">Reference proteome</keyword>
<evidence type="ECO:0000313" key="3">
    <source>
        <dbReference type="EMBL" id="CAG7828269.1"/>
    </source>
</evidence>
<dbReference type="Pfam" id="PF14942">
    <property type="entry name" value="Muted"/>
    <property type="match status" value="1"/>
</dbReference>
<dbReference type="PANTHER" id="PTHR31784">
    <property type="entry name" value="BIOGENESIS OF LYSOSOME-RELATED ORGANELLES COMPLEX 1 SUBUNIT 5"/>
    <property type="match status" value="1"/>
</dbReference>
<dbReference type="PANTHER" id="PTHR31784:SF2">
    <property type="entry name" value="BIOGENESIS OF LYSOSOME-RELATED ORGANELLES COMPLEX 1 SUBUNIT 5"/>
    <property type="match status" value="1"/>
</dbReference>
<organism evidence="3 4">
    <name type="scientific">Allacma fusca</name>
    <dbReference type="NCBI Taxonomy" id="39272"/>
    <lineage>
        <taxon>Eukaryota</taxon>
        <taxon>Metazoa</taxon>
        <taxon>Ecdysozoa</taxon>
        <taxon>Arthropoda</taxon>
        <taxon>Hexapoda</taxon>
        <taxon>Collembola</taxon>
        <taxon>Symphypleona</taxon>
        <taxon>Sminthuridae</taxon>
        <taxon>Allacma</taxon>
    </lineage>
</organism>
<dbReference type="GO" id="GO:0030133">
    <property type="term" value="C:transport vesicle"/>
    <property type="evidence" value="ECO:0007669"/>
    <property type="project" value="InterPro"/>
</dbReference>
<dbReference type="Proteomes" id="UP000708208">
    <property type="component" value="Unassembled WGS sequence"/>
</dbReference>
<dbReference type="InterPro" id="IPR017243">
    <property type="entry name" value="Bloc1s5"/>
</dbReference>
<gene>
    <name evidence="3" type="ORF">AFUS01_LOCUS38210</name>
</gene>
<dbReference type="OrthoDB" id="18964at2759"/>
<evidence type="ECO:0000256" key="2">
    <source>
        <dbReference type="ARBA" id="ARBA00019580"/>
    </source>
</evidence>
<evidence type="ECO:0000313" key="4">
    <source>
        <dbReference type="Proteomes" id="UP000708208"/>
    </source>
</evidence>
<evidence type="ECO:0000256" key="1">
    <source>
        <dbReference type="ARBA" id="ARBA00010754"/>
    </source>
</evidence>
<name>A0A8J2PLP4_9HEXA</name>
<accession>A0A8J2PLP4</accession>
<dbReference type="AlphaFoldDB" id="A0A8J2PLP4"/>
<comment type="caution">
    <text evidence="3">The sequence shown here is derived from an EMBL/GenBank/DDBJ whole genome shotgun (WGS) entry which is preliminary data.</text>
</comment>
<dbReference type="GO" id="GO:0031083">
    <property type="term" value="C:BLOC-1 complex"/>
    <property type="evidence" value="ECO:0007669"/>
    <property type="project" value="InterPro"/>
</dbReference>
<proteinExistence type="inferred from homology"/>
<sequence>MTDGAVKDASEIYSSIFDHSPLTRKEIEYFVREFEDTRGDREVDYLFKILEKTTELKDTEITKVKSLADIHLPKLSAELQVAESISKKLLQKAESSDKVSAARLEQKRSERAAEWDAFVHDMTKKCIRIDNAYKAKEDEVRDLYQKAEVKLLASNPGEFLGHRIPYRKIPFSESVKYIGVG</sequence>
<reference evidence="3" key="1">
    <citation type="submission" date="2021-06" db="EMBL/GenBank/DDBJ databases">
        <authorList>
            <person name="Hodson N. C."/>
            <person name="Mongue J. A."/>
            <person name="Jaron S. K."/>
        </authorList>
    </citation>
    <scope>NUCLEOTIDE SEQUENCE</scope>
</reference>
<comment type="similarity">
    <text evidence="1">Belongs to the BLOC1S5 family.</text>
</comment>
<protein>
    <recommendedName>
        <fullName evidence="2">Biogenesis of lysosome-related organelles complex 1 subunit 5</fullName>
    </recommendedName>
</protein>